<organism evidence="3 4">
    <name type="scientific">Echria macrotheca</name>
    <dbReference type="NCBI Taxonomy" id="438768"/>
    <lineage>
        <taxon>Eukaryota</taxon>
        <taxon>Fungi</taxon>
        <taxon>Dikarya</taxon>
        <taxon>Ascomycota</taxon>
        <taxon>Pezizomycotina</taxon>
        <taxon>Sordariomycetes</taxon>
        <taxon>Sordariomycetidae</taxon>
        <taxon>Sordariales</taxon>
        <taxon>Schizotheciaceae</taxon>
        <taxon>Echria</taxon>
    </lineage>
</organism>
<keyword evidence="4" id="KW-1185">Reference proteome</keyword>
<evidence type="ECO:0000256" key="2">
    <source>
        <dbReference type="SAM" id="SignalP"/>
    </source>
</evidence>
<gene>
    <name evidence="3" type="ORF">QBC47DRAFT_465641</name>
</gene>
<evidence type="ECO:0000313" key="3">
    <source>
        <dbReference type="EMBL" id="KAK1749342.1"/>
    </source>
</evidence>
<reference evidence="3" key="1">
    <citation type="submission" date="2023-06" db="EMBL/GenBank/DDBJ databases">
        <title>Genome-scale phylogeny and comparative genomics of the fungal order Sordariales.</title>
        <authorList>
            <consortium name="Lawrence Berkeley National Laboratory"/>
            <person name="Hensen N."/>
            <person name="Bonometti L."/>
            <person name="Westerberg I."/>
            <person name="Brannstrom I.O."/>
            <person name="Guillou S."/>
            <person name="Cros-Aarteil S."/>
            <person name="Calhoun S."/>
            <person name="Haridas S."/>
            <person name="Kuo A."/>
            <person name="Mondo S."/>
            <person name="Pangilinan J."/>
            <person name="Riley R."/>
            <person name="Labutti K."/>
            <person name="Andreopoulos B."/>
            <person name="Lipzen A."/>
            <person name="Chen C."/>
            <person name="Yanf M."/>
            <person name="Daum C."/>
            <person name="Ng V."/>
            <person name="Clum A."/>
            <person name="Steindorff A."/>
            <person name="Ohm R."/>
            <person name="Martin F."/>
            <person name="Silar P."/>
            <person name="Natvig D."/>
            <person name="Lalanne C."/>
            <person name="Gautier V."/>
            <person name="Ament-Velasquez S.L."/>
            <person name="Kruys A."/>
            <person name="Hutchinson M.I."/>
            <person name="Powell A.J."/>
            <person name="Barry K."/>
            <person name="Miller A.N."/>
            <person name="Grigoriev I.V."/>
            <person name="Debuchy R."/>
            <person name="Gladieux P."/>
            <person name="Thoren M.H."/>
            <person name="Johannesson H."/>
        </authorList>
    </citation>
    <scope>NUCLEOTIDE SEQUENCE</scope>
    <source>
        <strain evidence="3">PSN4</strain>
    </source>
</reference>
<feature type="compositionally biased region" description="Low complexity" evidence="1">
    <location>
        <begin position="168"/>
        <end position="180"/>
    </location>
</feature>
<dbReference type="Proteomes" id="UP001239445">
    <property type="component" value="Unassembled WGS sequence"/>
</dbReference>
<accession>A0AAJ0B0I5</accession>
<keyword evidence="2" id="KW-0732">Signal</keyword>
<feature type="compositionally biased region" description="Low complexity" evidence="1">
    <location>
        <begin position="149"/>
        <end position="160"/>
    </location>
</feature>
<feature type="signal peptide" evidence="2">
    <location>
        <begin position="1"/>
        <end position="25"/>
    </location>
</feature>
<dbReference type="AlphaFoldDB" id="A0AAJ0B0I5"/>
<sequence length="206" mass="19304">MHSTMLSRTGLLVGLLANFALTSSAGFINPEPVSVCSSGAGPGQTACASVPDACCSSGGGECCAGGCCPAKAVCINKGRGDEGCCPIDDPTTCGKVLPTVSVCSGSAAPSVTCSAGDGSTWVCGPDKACGVRFNVCLDAPNVCVTTADGSGSTTTTAGTSTAGGGPAATGSGSPSGSGTPLTGEVSGGLVGVLGALVAGVALVAIF</sequence>
<feature type="region of interest" description="Disordered" evidence="1">
    <location>
        <begin position="149"/>
        <end position="180"/>
    </location>
</feature>
<proteinExistence type="predicted"/>
<protein>
    <submittedName>
        <fullName evidence="3">Uncharacterized protein</fullName>
    </submittedName>
</protein>
<dbReference type="EMBL" id="MU839861">
    <property type="protein sequence ID" value="KAK1749342.1"/>
    <property type="molecule type" value="Genomic_DNA"/>
</dbReference>
<name>A0AAJ0B0I5_9PEZI</name>
<evidence type="ECO:0000256" key="1">
    <source>
        <dbReference type="SAM" id="MobiDB-lite"/>
    </source>
</evidence>
<evidence type="ECO:0000313" key="4">
    <source>
        <dbReference type="Proteomes" id="UP001239445"/>
    </source>
</evidence>
<comment type="caution">
    <text evidence="3">The sequence shown here is derived from an EMBL/GenBank/DDBJ whole genome shotgun (WGS) entry which is preliminary data.</text>
</comment>
<feature type="chain" id="PRO_5042592263" evidence="2">
    <location>
        <begin position="26"/>
        <end position="206"/>
    </location>
</feature>